<dbReference type="InterPro" id="IPR019651">
    <property type="entry name" value="Glutamate_DH_NAD-spec"/>
</dbReference>
<feature type="transmembrane region" description="Helical" evidence="1">
    <location>
        <begin position="149"/>
        <end position="168"/>
    </location>
</feature>
<keyword evidence="1" id="KW-1133">Transmembrane helix</keyword>
<reference evidence="2 3" key="1">
    <citation type="journal article" date="2014" name="PLoS Genet.">
        <title>Phylogenetically driven sequencing of extremely halophilic archaea reveals strategies for static and dynamic osmo-response.</title>
        <authorList>
            <person name="Becker E.A."/>
            <person name="Seitzer P.M."/>
            <person name="Tritt A."/>
            <person name="Larsen D."/>
            <person name="Krusor M."/>
            <person name="Yao A.I."/>
            <person name="Wu D."/>
            <person name="Madern D."/>
            <person name="Eisen J.A."/>
            <person name="Darling A.E."/>
            <person name="Facciotti M.T."/>
        </authorList>
    </citation>
    <scope>NUCLEOTIDE SEQUENCE [LARGE SCALE GENOMIC DNA]</scope>
    <source>
        <strain evidence="2 3">GA33</strain>
    </source>
</reference>
<feature type="transmembrane region" description="Helical" evidence="1">
    <location>
        <begin position="12"/>
        <end position="36"/>
    </location>
</feature>
<evidence type="ECO:0000313" key="3">
    <source>
        <dbReference type="Proteomes" id="UP000011599"/>
    </source>
</evidence>
<keyword evidence="1" id="KW-0812">Transmembrane</keyword>
<name>L9W9C2_9EURY</name>
<protein>
    <submittedName>
        <fullName evidence="2">NAD-specific glutamate dehydrogenase</fullName>
    </submittedName>
</protein>
<gene>
    <name evidence="2" type="ORF">C496_01755</name>
</gene>
<dbReference type="eggNOG" id="ENOG502N5GK">
    <property type="taxonomic scope" value="Archaea"/>
</dbReference>
<evidence type="ECO:0000256" key="1">
    <source>
        <dbReference type="SAM" id="Phobius"/>
    </source>
</evidence>
<sequence>MGRTEGDDLLVVFFVLDFVSDIFEVSVNVLLAVVAAGRSAVWAWVRSATHATGACASRTAGRAACGTASARRAGLLVDLLADLLELLAQVLGRGFDIVGVRVGVVDGLLEIFDGGLDVAAEVVVDILVLFEQGFGALDRGFGRVAGLDALALFLVLFGVFLGFGLHLLDLGVGESGTALDSDLLAFAGPFVLGAHVDDPVLVDGERDLDLWRARGGRRDAGQVELAEHFVFLGQFALALEDPNLHGGLVVRRRGEDFRLFGRNRRVLLDESLEEAALDLDTERERRDVEQHDVVDLAAEDAALNRRAQRDGLVGVDVLLGFLASQILDFLCDLGHSGRATDEEDFVDIFFLVARVLERLLGRLDGAIDQIAGERLELGSRHRFLKVDRAVVGRRDERQVDLGLFPTREFDLGLLGGVFEPLEGLSVVAEVDAVFCLELVGEPVDDCSVPVVATEVVVTVRCDDFVDAAAEIENRNVERTATEVVDEHGLVGIVVKPVGHRRGRRLVDDALDLEAGNLAGVFGRLALSVREVRRDRDDGLFDLVAEVVFGVAFDLLEDHRRDLFRRVLLVVYLDGIVFLADVAFDRGDRLFGVLNRLILRRFADESLVVVGKGDDGGCRPFAFGVDDDLRIATFHHRERAVRRPKVDSENFVAGHRGRLLCALCFKGY</sequence>
<organism evidence="2 3">
    <name type="scientific">Natronorubrum tibetense GA33</name>
    <dbReference type="NCBI Taxonomy" id="1114856"/>
    <lineage>
        <taxon>Archaea</taxon>
        <taxon>Methanobacteriati</taxon>
        <taxon>Methanobacteriota</taxon>
        <taxon>Stenosarchaea group</taxon>
        <taxon>Halobacteria</taxon>
        <taxon>Halobacteriales</taxon>
        <taxon>Natrialbaceae</taxon>
        <taxon>Natronorubrum</taxon>
    </lineage>
</organism>
<dbReference type="EMBL" id="AOHW01000005">
    <property type="protein sequence ID" value="ELY45967.1"/>
    <property type="molecule type" value="Genomic_DNA"/>
</dbReference>
<dbReference type="Proteomes" id="UP000011599">
    <property type="component" value="Unassembled WGS sequence"/>
</dbReference>
<proteinExistence type="predicted"/>
<keyword evidence="3" id="KW-1185">Reference proteome</keyword>
<dbReference type="Pfam" id="PF10712">
    <property type="entry name" value="NAD-GH"/>
    <property type="match status" value="2"/>
</dbReference>
<evidence type="ECO:0000313" key="2">
    <source>
        <dbReference type="EMBL" id="ELY45967.1"/>
    </source>
</evidence>
<comment type="caution">
    <text evidence="2">The sequence shown here is derived from an EMBL/GenBank/DDBJ whole genome shotgun (WGS) entry which is preliminary data.</text>
</comment>
<dbReference type="AlphaFoldDB" id="L9W9C2"/>
<keyword evidence="1" id="KW-0472">Membrane</keyword>
<accession>L9W9C2</accession>